<dbReference type="AlphaFoldDB" id="A0ABC8TSQ6"/>
<proteinExistence type="predicted"/>
<gene>
    <name evidence="1" type="ORF">ILEXP_LOCUS42184</name>
    <name evidence="2" type="ORF">ILEXP_LOCUS43212</name>
    <name evidence="3" type="ORF">ILEXP_LOCUS45872</name>
</gene>
<evidence type="ECO:0000313" key="2">
    <source>
        <dbReference type="EMBL" id="CAK9173473.1"/>
    </source>
</evidence>
<comment type="caution">
    <text evidence="1">The sequence shown here is derived from an EMBL/GenBank/DDBJ whole genome shotgun (WGS) entry which is preliminary data.</text>
</comment>
<protein>
    <submittedName>
        <fullName evidence="1">Uncharacterized protein</fullName>
    </submittedName>
</protein>
<evidence type="ECO:0000313" key="3">
    <source>
        <dbReference type="EMBL" id="CAK9176033.1"/>
    </source>
</evidence>
<dbReference type="EMBL" id="CAUOFW020006732">
    <property type="protein sequence ID" value="CAK9176033.1"/>
    <property type="molecule type" value="Genomic_DNA"/>
</dbReference>
<evidence type="ECO:0000313" key="4">
    <source>
        <dbReference type="Proteomes" id="UP001642360"/>
    </source>
</evidence>
<keyword evidence="4" id="KW-1185">Reference proteome</keyword>
<dbReference type="EMBL" id="CAUOFW020006169">
    <property type="protein sequence ID" value="CAK9173473.1"/>
    <property type="molecule type" value="Genomic_DNA"/>
</dbReference>
<dbReference type="EMBL" id="CAUOFW020006013">
    <property type="protein sequence ID" value="CAK9172530.1"/>
    <property type="molecule type" value="Genomic_DNA"/>
</dbReference>
<sequence length="182" mass="20234">MKITRTQIGESLGFIRNHRQLLGRLEALEGFLVGPGLDGEIGLGVEPNAEDDDGEEARDVAWQLPVLPLPRLTWWWQRSVQKIAVGAFLVAGSGPPAWAISATSSDAKGGAQPCSEHACGAREGLWGRHFWRREKERLRESLTWIWLCQGWSCVSVTDNYDVVVSCQLRISLSYNFISKTPS</sequence>
<name>A0ABC8TSQ6_9AQUA</name>
<evidence type="ECO:0000313" key="1">
    <source>
        <dbReference type="EMBL" id="CAK9172530.1"/>
    </source>
</evidence>
<organism evidence="1 4">
    <name type="scientific">Ilex paraguariensis</name>
    <name type="common">yerba mate</name>
    <dbReference type="NCBI Taxonomy" id="185542"/>
    <lineage>
        <taxon>Eukaryota</taxon>
        <taxon>Viridiplantae</taxon>
        <taxon>Streptophyta</taxon>
        <taxon>Embryophyta</taxon>
        <taxon>Tracheophyta</taxon>
        <taxon>Spermatophyta</taxon>
        <taxon>Magnoliopsida</taxon>
        <taxon>eudicotyledons</taxon>
        <taxon>Gunneridae</taxon>
        <taxon>Pentapetalae</taxon>
        <taxon>asterids</taxon>
        <taxon>campanulids</taxon>
        <taxon>Aquifoliales</taxon>
        <taxon>Aquifoliaceae</taxon>
        <taxon>Ilex</taxon>
    </lineage>
</organism>
<accession>A0ABC8TSQ6</accession>
<reference evidence="1 4" key="1">
    <citation type="submission" date="2024-02" db="EMBL/GenBank/DDBJ databases">
        <authorList>
            <person name="Vignale AGUSTIN F."/>
            <person name="Sosa J E."/>
            <person name="Modenutti C."/>
        </authorList>
    </citation>
    <scope>NUCLEOTIDE SEQUENCE [LARGE SCALE GENOMIC DNA]</scope>
</reference>
<dbReference type="Proteomes" id="UP001642360">
    <property type="component" value="Unassembled WGS sequence"/>
</dbReference>